<feature type="non-terminal residue" evidence="1">
    <location>
        <position position="78"/>
    </location>
</feature>
<evidence type="ECO:0000313" key="2">
    <source>
        <dbReference type="Proteomes" id="UP001145114"/>
    </source>
</evidence>
<dbReference type="EMBL" id="JAMZIH010004993">
    <property type="protein sequence ID" value="KAJ1676101.1"/>
    <property type="molecule type" value="Genomic_DNA"/>
</dbReference>
<accession>A0ACC1HIA3</accession>
<reference evidence="1" key="1">
    <citation type="submission" date="2022-06" db="EMBL/GenBank/DDBJ databases">
        <title>Phylogenomic reconstructions and comparative analyses of Kickxellomycotina fungi.</title>
        <authorList>
            <person name="Reynolds N.K."/>
            <person name="Stajich J.E."/>
            <person name="Barry K."/>
            <person name="Grigoriev I.V."/>
            <person name="Crous P."/>
            <person name="Smith M.E."/>
        </authorList>
    </citation>
    <scope>NUCLEOTIDE SEQUENCE</scope>
    <source>
        <strain evidence="1">RSA 2271</strain>
    </source>
</reference>
<keyword evidence="2" id="KW-1185">Reference proteome</keyword>
<comment type="caution">
    <text evidence="1">The sequence shown here is derived from an EMBL/GenBank/DDBJ whole genome shotgun (WGS) entry which is preliminary data.</text>
</comment>
<protein>
    <submittedName>
        <fullName evidence="1">Hsp70 protein that interacts with Zuo1p</fullName>
    </submittedName>
</protein>
<dbReference type="Proteomes" id="UP001145114">
    <property type="component" value="Unassembled WGS sequence"/>
</dbReference>
<gene>
    <name evidence="1" type="primary">SSZ1_2</name>
    <name evidence="1" type="ORF">EV182_008881</name>
</gene>
<organism evidence="1 2">
    <name type="scientific">Spiromyces aspiralis</name>
    <dbReference type="NCBI Taxonomy" id="68401"/>
    <lineage>
        <taxon>Eukaryota</taxon>
        <taxon>Fungi</taxon>
        <taxon>Fungi incertae sedis</taxon>
        <taxon>Zoopagomycota</taxon>
        <taxon>Kickxellomycotina</taxon>
        <taxon>Kickxellomycetes</taxon>
        <taxon>Kickxellales</taxon>
        <taxon>Kickxellaceae</taxon>
        <taxon>Spiromyces</taxon>
    </lineage>
</organism>
<sequence>MSKTYIGLSLGNHNSVISILNQNGDPEVIANEDGEHKTPTYIGYSVDEEYSGSQAKQYAVRNPKSTLVGFRDLLGRRQ</sequence>
<proteinExistence type="predicted"/>
<name>A0ACC1HIA3_9FUNG</name>
<evidence type="ECO:0000313" key="1">
    <source>
        <dbReference type="EMBL" id="KAJ1676101.1"/>
    </source>
</evidence>